<dbReference type="Proteomes" id="UP000430120">
    <property type="component" value="Unassembled WGS sequence"/>
</dbReference>
<dbReference type="InterPro" id="IPR009959">
    <property type="entry name" value="Cyclase_SnoaL-like"/>
</dbReference>
<proteinExistence type="predicted"/>
<accession>A0A643FEX0</accession>
<keyword evidence="2" id="KW-1185">Reference proteome</keyword>
<dbReference type="Pfam" id="PF07366">
    <property type="entry name" value="SnoaL"/>
    <property type="match status" value="1"/>
</dbReference>
<protein>
    <submittedName>
        <fullName evidence="1">Ester cyclase</fullName>
    </submittedName>
</protein>
<dbReference type="AlphaFoldDB" id="A0A643FEX0"/>
<dbReference type="Gene3D" id="3.10.450.50">
    <property type="match status" value="1"/>
</dbReference>
<dbReference type="PANTHER" id="PTHR38436">
    <property type="entry name" value="POLYKETIDE CYCLASE SNOAL-LIKE DOMAIN"/>
    <property type="match status" value="1"/>
</dbReference>
<dbReference type="RefSeq" id="WP_151123991.1">
    <property type="nucleotide sequence ID" value="NZ_CP088081.1"/>
</dbReference>
<dbReference type="SUPFAM" id="SSF54427">
    <property type="entry name" value="NTF2-like"/>
    <property type="match status" value="1"/>
</dbReference>
<dbReference type="PANTHER" id="PTHR38436:SF1">
    <property type="entry name" value="ESTER CYCLASE"/>
    <property type="match status" value="1"/>
</dbReference>
<name>A0A643FEX0_IDEDE</name>
<reference evidence="1 2" key="1">
    <citation type="submission" date="2019-09" db="EMBL/GenBank/DDBJ databases">
        <title>Draft genome sequences of 48 bacterial type strains from the CCUG.</title>
        <authorList>
            <person name="Tunovic T."/>
            <person name="Pineiro-Iglesias B."/>
            <person name="Unosson C."/>
            <person name="Inganas E."/>
            <person name="Ohlen M."/>
            <person name="Cardew S."/>
            <person name="Jensie-Markopoulos S."/>
            <person name="Salva-Serra F."/>
            <person name="Jaen-Luchoro D."/>
            <person name="Karlsson R."/>
            <person name="Svensson-Stadler L."/>
            <person name="Chun J."/>
            <person name="Moore E."/>
        </authorList>
    </citation>
    <scope>NUCLEOTIDE SEQUENCE [LARGE SCALE GENOMIC DNA]</scope>
    <source>
        <strain evidence="1 2">CCUG 30977</strain>
    </source>
</reference>
<dbReference type="GO" id="GO:0030638">
    <property type="term" value="P:polyketide metabolic process"/>
    <property type="evidence" value="ECO:0007669"/>
    <property type="project" value="InterPro"/>
</dbReference>
<organism evidence="1 2">
    <name type="scientific">Ideonella dechloratans</name>
    <dbReference type="NCBI Taxonomy" id="36863"/>
    <lineage>
        <taxon>Bacteria</taxon>
        <taxon>Pseudomonadati</taxon>
        <taxon>Pseudomonadota</taxon>
        <taxon>Betaproteobacteria</taxon>
        <taxon>Burkholderiales</taxon>
        <taxon>Sphaerotilaceae</taxon>
        <taxon>Ideonella</taxon>
    </lineage>
</organism>
<comment type="caution">
    <text evidence="1">The sequence shown here is derived from an EMBL/GenBank/DDBJ whole genome shotgun (WGS) entry which is preliminary data.</text>
</comment>
<dbReference type="OrthoDB" id="9182871at2"/>
<dbReference type="InterPro" id="IPR032710">
    <property type="entry name" value="NTF2-like_dom_sf"/>
</dbReference>
<dbReference type="EMBL" id="VZPB01000019">
    <property type="protein sequence ID" value="KAB0583040.1"/>
    <property type="molecule type" value="Genomic_DNA"/>
</dbReference>
<evidence type="ECO:0000313" key="1">
    <source>
        <dbReference type="EMBL" id="KAB0583040.1"/>
    </source>
</evidence>
<sequence>MDSAANKQTVTRFNIEVIQQGRREAFEALMAPDFVNWSAPPQARGAEGMWNTFENVLRPALSDLKVVIHEQLCEGDKVTTRKSITGVHSGSLMGIEPTGRAVSIDAIDIVRVTDGQYREHWGVNNLAAVVGALRIPPSPDRSGT</sequence>
<evidence type="ECO:0000313" key="2">
    <source>
        <dbReference type="Proteomes" id="UP000430120"/>
    </source>
</evidence>
<gene>
    <name evidence="1" type="ORF">F7Q92_09920</name>
</gene>